<dbReference type="KEGG" id="yag:AABB28_01090"/>
<sequence>MDGDKRRGILLLAKLPSRLALVNRLDVRTVVQLRVRKGGINGKRHGVERDSIGNLHKHQVLESGRDS</sequence>
<evidence type="ECO:0000256" key="1">
    <source>
        <dbReference type="SAM" id="MobiDB-lite"/>
    </source>
</evidence>
<protein>
    <submittedName>
        <fullName evidence="2">Uncharacterized protein</fullName>
    </submittedName>
</protein>
<evidence type="ECO:0000313" key="3">
    <source>
        <dbReference type="Proteomes" id="UP001451782"/>
    </source>
</evidence>
<dbReference type="EMBL" id="CP151762">
    <property type="protein sequence ID" value="WZU63949.1"/>
    <property type="molecule type" value="Genomic_DNA"/>
</dbReference>
<reference evidence="2 3" key="1">
    <citation type="submission" date="2024-04" db="EMBL/GenBank/DDBJ databases">
        <title>Phylogenomic analyses of a clade within the roseobacter group suggest taxonomic reassignments of species of the genera Aestuariivita, Citreicella, Loktanella, Nautella, Pelagibaca, Ruegeria, Thalassobius, Thiobacimonas and Tropicibacter, and the proposal o.</title>
        <authorList>
            <person name="Jeon C.O."/>
        </authorList>
    </citation>
    <scope>NUCLEOTIDE SEQUENCE [LARGE SCALE GENOMIC DNA]</scope>
    <source>
        <strain evidence="2 3">G8-12</strain>
    </source>
</reference>
<dbReference type="AlphaFoldDB" id="A0AAN0M2H2"/>
<organism evidence="2 3">
    <name type="scientific">Yoonia algicola</name>
    <dbReference type="NCBI Taxonomy" id="3137368"/>
    <lineage>
        <taxon>Bacteria</taxon>
        <taxon>Pseudomonadati</taxon>
        <taxon>Pseudomonadota</taxon>
        <taxon>Alphaproteobacteria</taxon>
        <taxon>Rhodobacterales</taxon>
        <taxon>Paracoccaceae</taxon>
        <taxon>Yoonia</taxon>
    </lineage>
</organism>
<accession>A0AAN0M2H2</accession>
<dbReference type="RefSeq" id="WP_342070320.1">
    <property type="nucleotide sequence ID" value="NZ_CP151762.1"/>
</dbReference>
<keyword evidence="3" id="KW-1185">Reference proteome</keyword>
<evidence type="ECO:0000313" key="2">
    <source>
        <dbReference type="EMBL" id="WZU63949.1"/>
    </source>
</evidence>
<dbReference type="Proteomes" id="UP001451782">
    <property type="component" value="Chromosome"/>
</dbReference>
<proteinExistence type="predicted"/>
<gene>
    <name evidence="2" type="ORF">AABB28_01090</name>
</gene>
<feature type="region of interest" description="Disordered" evidence="1">
    <location>
        <begin position="42"/>
        <end position="67"/>
    </location>
</feature>
<name>A0AAN0M2H2_9RHOB</name>